<evidence type="ECO:0000313" key="9">
    <source>
        <dbReference type="Proteomes" id="UP000240904"/>
    </source>
</evidence>
<dbReference type="InterPro" id="IPR005952">
    <property type="entry name" value="Phosphogly_mut1"/>
</dbReference>
<evidence type="ECO:0000256" key="7">
    <source>
        <dbReference type="PIRSR" id="PIRSR613078-2"/>
    </source>
</evidence>
<feature type="active site" description="Proton donor/acceptor" evidence="6">
    <location>
        <position position="84"/>
    </location>
</feature>
<dbReference type="AlphaFoldDB" id="A0A2T3N101"/>
<sequence length="205" mass="23725">MTTTTIELLRHGQPTDSDCMRGRTDVSLSQTGWEQMQHALDRQQECTAGIDCIITSPLVRCSAFAKHFGQQADKPVNVIEQWQEIDFGDWDGIPYAQLWQQEKERLSQYWADPWSHTPPNGETLVDFDSRVHNAFQQLLRDHAGKHLLVVTHAGVMRQLIQQLLKLPKDDTHLSRIELPYASRIKITVYTDKNQQQWPRLHLAVF</sequence>
<dbReference type="InterPro" id="IPR013078">
    <property type="entry name" value="His_Pase_superF_clade-1"/>
</dbReference>
<dbReference type="GO" id="GO:0004619">
    <property type="term" value="F:phosphoglycerate mutase activity"/>
    <property type="evidence" value="ECO:0007669"/>
    <property type="project" value="UniProtKB-EC"/>
</dbReference>
<feature type="active site" description="Tele-phosphohistidine intermediate" evidence="6">
    <location>
        <position position="11"/>
    </location>
</feature>
<evidence type="ECO:0000256" key="4">
    <source>
        <dbReference type="ARBA" id="ARBA00023152"/>
    </source>
</evidence>
<keyword evidence="9" id="KW-1185">Reference proteome</keyword>
<accession>A0A2T3N101</accession>
<dbReference type="Gene3D" id="3.40.50.1240">
    <property type="entry name" value="Phosphoglycerate mutase-like"/>
    <property type="match status" value="1"/>
</dbReference>
<dbReference type="EC" id="5.4.2.11" evidence="2"/>
<comment type="similarity">
    <text evidence="1">Belongs to the phosphoglycerate mutase family. BPG-dependent PGAM subfamily.</text>
</comment>
<dbReference type="GO" id="GO:0006094">
    <property type="term" value="P:gluconeogenesis"/>
    <property type="evidence" value="ECO:0007669"/>
    <property type="project" value="UniProtKB-KW"/>
</dbReference>
<dbReference type="SMART" id="SM00855">
    <property type="entry name" value="PGAM"/>
    <property type="match status" value="1"/>
</dbReference>
<feature type="binding site" evidence="7">
    <location>
        <position position="60"/>
    </location>
    <ligand>
        <name>substrate</name>
    </ligand>
</feature>
<keyword evidence="3" id="KW-0312">Gluconeogenesis</keyword>
<evidence type="ECO:0000256" key="1">
    <source>
        <dbReference type="ARBA" id="ARBA00006717"/>
    </source>
</evidence>
<evidence type="ECO:0000256" key="5">
    <source>
        <dbReference type="ARBA" id="ARBA00023235"/>
    </source>
</evidence>
<evidence type="ECO:0000256" key="6">
    <source>
        <dbReference type="PIRSR" id="PIRSR613078-1"/>
    </source>
</evidence>
<evidence type="ECO:0000256" key="3">
    <source>
        <dbReference type="ARBA" id="ARBA00022432"/>
    </source>
</evidence>
<protein>
    <recommendedName>
        <fullName evidence="2">phosphoglycerate mutase (2,3-diphosphoglycerate-dependent)</fullName>
        <ecNumber evidence="2">5.4.2.11</ecNumber>
    </recommendedName>
</protein>
<dbReference type="EMBL" id="PYMC01000003">
    <property type="protein sequence ID" value="PSW05979.1"/>
    <property type="molecule type" value="Genomic_DNA"/>
</dbReference>
<proteinExistence type="inferred from homology"/>
<dbReference type="Pfam" id="PF00300">
    <property type="entry name" value="His_Phos_1"/>
    <property type="match status" value="1"/>
</dbReference>
<gene>
    <name evidence="8" type="ORF">C9I89_05510</name>
</gene>
<dbReference type="OrthoDB" id="9783269at2"/>
<evidence type="ECO:0000256" key="2">
    <source>
        <dbReference type="ARBA" id="ARBA00012028"/>
    </source>
</evidence>
<comment type="caution">
    <text evidence="8">The sequence shown here is derived from an EMBL/GenBank/DDBJ whole genome shotgun (WGS) entry which is preliminary data.</text>
</comment>
<dbReference type="PIRSF" id="PIRSF000709">
    <property type="entry name" value="6PFK_2-Ptase"/>
    <property type="match status" value="1"/>
</dbReference>
<dbReference type="Proteomes" id="UP000240904">
    <property type="component" value="Unassembled WGS sequence"/>
</dbReference>
<keyword evidence="4" id="KW-0324">Glycolysis</keyword>
<dbReference type="PANTHER" id="PTHR11931">
    <property type="entry name" value="PHOSPHOGLYCERATE MUTASE"/>
    <property type="match status" value="1"/>
</dbReference>
<name>A0A2T3N101_9GAMM</name>
<reference evidence="8 9" key="1">
    <citation type="submission" date="2018-03" db="EMBL/GenBank/DDBJ databases">
        <title>Whole genome sequencing of Histamine producing bacteria.</title>
        <authorList>
            <person name="Butler K."/>
        </authorList>
    </citation>
    <scope>NUCLEOTIDE SEQUENCE [LARGE SCALE GENOMIC DNA]</scope>
    <source>
        <strain evidence="8 9">DSM 16190</strain>
    </source>
</reference>
<organism evidence="8 9">
    <name type="scientific">Photobacterium lipolyticum</name>
    <dbReference type="NCBI Taxonomy" id="266810"/>
    <lineage>
        <taxon>Bacteria</taxon>
        <taxon>Pseudomonadati</taxon>
        <taxon>Pseudomonadota</taxon>
        <taxon>Gammaproteobacteria</taxon>
        <taxon>Vibrionales</taxon>
        <taxon>Vibrionaceae</taxon>
        <taxon>Photobacterium</taxon>
    </lineage>
</organism>
<dbReference type="CDD" id="cd07067">
    <property type="entry name" value="HP_PGM_like"/>
    <property type="match status" value="1"/>
</dbReference>
<evidence type="ECO:0000313" key="8">
    <source>
        <dbReference type="EMBL" id="PSW05979.1"/>
    </source>
</evidence>
<dbReference type="SUPFAM" id="SSF53254">
    <property type="entry name" value="Phosphoglycerate mutase-like"/>
    <property type="match status" value="1"/>
</dbReference>
<dbReference type="RefSeq" id="WP_107282361.1">
    <property type="nucleotide sequence ID" value="NZ_PYMC01000003.1"/>
</dbReference>
<dbReference type="GO" id="GO:0006096">
    <property type="term" value="P:glycolytic process"/>
    <property type="evidence" value="ECO:0007669"/>
    <property type="project" value="UniProtKB-KW"/>
</dbReference>
<dbReference type="InterPro" id="IPR029033">
    <property type="entry name" value="His_PPase_superfam"/>
</dbReference>
<keyword evidence="5" id="KW-0413">Isomerase</keyword>